<dbReference type="GO" id="GO:0005840">
    <property type="term" value="C:ribosome"/>
    <property type="evidence" value="ECO:0007669"/>
    <property type="project" value="UniProtKB-KW"/>
</dbReference>
<evidence type="ECO:0000256" key="4">
    <source>
        <dbReference type="SAM" id="SignalP"/>
    </source>
</evidence>
<evidence type="ECO:0000256" key="2">
    <source>
        <dbReference type="ARBA" id="ARBA00022679"/>
    </source>
</evidence>
<dbReference type="InterPro" id="IPR029063">
    <property type="entry name" value="SAM-dependent_MTases_sf"/>
</dbReference>
<dbReference type="RefSeq" id="WP_074682019.1">
    <property type="nucleotide sequence ID" value="NZ_CBCSET010000002.1"/>
</dbReference>
<keyword evidence="8" id="KW-1185">Reference proteome</keyword>
<keyword evidence="1 6" id="KW-0489">Methyltransferase</keyword>
<keyword evidence="4" id="KW-0732">Signal</keyword>
<reference evidence="6 7" key="1">
    <citation type="submission" date="2016-10" db="EMBL/GenBank/DDBJ databases">
        <authorList>
            <person name="de Groot N.N."/>
        </authorList>
    </citation>
    <scope>NUCLEOTIDE SEQUENCE [LARGE SCALE GENOMIC DNA]</scope>
    <source>
        <strain evidence="6 7">JCM 10630</strain>
    </source>
</reference>
<accession>A0A1G7NFZ1</accession>
<organism evidence="6 7">
    <name type="scientific">Ectopseudomonas alcaliphila</name>
    <dbReference type="NCBI Taxonomy" id="101564"/>
    <lineage>
        <taxon>Bacteria</taxon>
        <taxon>Pseudomonadati</taxon>
        <taxon>Pseudomonadota</taxon>
        <taxon>Gammaproteobacteria</taxon>
        <taxon>Pseudomonadales</taxon>
        <taxon>Pseudomonadaceae</taxon>
        <taxon>Ectopseudomonas</taxon>
    </lineage>
</organism>
<evidence type="ECO:0000313" key="6">
    <source>
        <dbReference type="EMBL" id="SDF72872.1"/>
    </source>
</evidence>
<reference evidence="5 8" key="2">
    <citation type="submission" date="2023-11" db="EMBL/GenBank/DDBJ databases">
        <title>MicrobeMod: A computational toolkit for identifying prokaryotic methylation and restriction-modification with nanopore sequencing.</title>
        <authorList>
            <person name="Crits-Christoph A."/>
            <person name="Kang S.C."/>
            <person name="Lee H."/>
            <person name="Ostrov N."/>
        </authorList>
    </citation>
    <scope>NUCLEOTIDE SEQUENCE [LARGE SCALE GENOMIC DNA]</scope>
    <source>
        <strain evidence="5 8">ATCC BAA-571</strain>
    </source>
</reference>
<protein>
    <submittedName>
        <fullName evidence="5">50S ribosomal protein L11 methyltransferase</fullName>
    </submittedName>
    <submittedName>
        <fullName evidence="6">Ribosomal protein L11 methyltransferase (PrmA)</fullName>
    </submittedName>
</protein>
<dbReference type="InterPro" id="IPR026170">
    <property type="entry name" value="FAM173A/B"/>
</dbReference>
<dbReference type="AlphaFoldDB" id="A0A1G7NFZ1"/>
<evidence type="ECO:0000256" key="3">
    <source>
        <dbReference type="ARBA" id="ARBA00022691"/>
    </source>
</evidence>
<dbReference type="GO" id="GO:0032259">
    <property type="term" value="P:methylation"/>
    <property type="evidence" value="ECO:0007669"/>
    <property type="project" value="UniProtKB-KW"/>
</dbReference>
<keyword evidence="3" id="KW-0949">S-adenosyl-L-methionine</keyword>
<dbReference type="EMBL" id="JAWXXP010000001">
    <property type="protein sequence ID" value="MDX5994349.1"/>
    <property type="molecule type" value="Genomic_DNA"/>
</dbReference>
<dbReference type="GO" id="GO:0016279">
    <property type="term" value="F:protein-lysine N-methyltransferase activity"/>
    <property type="evidence" value="ECO:0007669"/>
    <property type="project" value="InterPro"/>
</dbReference>
<feature type="chain" id="PRO_5010367250" evidence="4">
    <location>
        <begin position="30"/>
        <end position="266"/>
    </location>
</feature>
<name>A0A1G7NFZ1_9GAMM</name>
<dbReference type="Pfam" id="PF06325">
    <property type="entry name" value="PrmA"/>
    <property type="match status" value="1"/>
</dbReference>
<dbReference type="EMBL" id="FNAE01000010">
    <property type="protein sequence ID" value="SDF72872.1"/>
    <property type="molecule type" value="Genomic_DNA"/>
</dbReference>
<dbReference type="CDD" id="cd02440">
    <property type="entry name" value="AdoMet_MTases"/>
    <property type="match status" value="1"/>
</dbReference>
<evidence type="ECO:0000313" key="8">
    <source>
        <dbReference type="Proteomes" id="UP001278050"/>
    </source>
</evidence>
<keyword evidence="6" id="KW-0689">Ribosomal protein</keyword>
<dbReference type="Proteomes" id="UP001278050">
    <property type="component" value="Unassembled WGS sequence"/>
</dbReference>
<sequence length="266" mass="29052">MSALSVRSFASFTLPVGLLAGLLISPVQAQQPPRLDVPYVPTPEPVVAHMLQLAEIGPDDYLIDLGSGDGRIAISAVQDHGARAAYGIDLDPERVSEAQENAEREGVADKVTFEQGDLFQKDISEADVLTMYLLSTVNMRLRPVILDTLKPGTRVVSHAFNLGDWEPDQSDVINGSSVFLWIVPAKVAGQWTLELDGQNYQVELDQRFQKVVGKVDGQPDMLSGQLKGSELRFTLDDRLYVGQLNGDRIEAVPADGAQQGWVARRS</sequence>
<dbReference type="OrthoDB" id="281208at2"/>
<dbReference type="PANTHER" id="PTHR13610:SF11">
    <property type="entry name" value="METHYLTRANSFERASE DOMAIN-CONTAINING PROTEIN"/>
    <property type="match status" value="1"/>
</dbReference>
<gene>
    <name evidence="6" type="ORF">SAMN05216575_11050</name>
    <name evidence="5" type="ORF">SIM71_20005</name>
</gene>
<evidence type="ECO:0000256" key="1">
    <source>
        <dbReference type="ARBA" id="ARBA00022603"/>
    </source>
</evidence>
<keyword evidence="6" id="KW-0687">Ribonucleoprotein</keyword>
<dbReference type="Proteomes" id="UP000182413">
    <property type="component" value="Unassembled WGS sequence"/>
</dbReference>
<dbReference type="SUPFAM" id="SSF53335">
    <property type="entry name" value="S-adenosyl-L-methionine-dependent methyltransferases"/>
    <property type="match status" value="1"/>
</dbReference>
<evidence type="ECO:0000313" key="7">
    <source>
        <dbReference type="Proteomes" id="UP000182413"/>
    </source>
</evidence>
<evidence type="ECO:0000313" key="5">
    <source>
        <dbReference type="EMBL" id="MDX5994349.1"/>
    </source>
</evidence>
<keyword evidence="2 6" id="KW-0808">Transferase</keyword>
<dbReference type="PANTHER" id="PTHR13610">
    <property type="entry name" value="METHYLTRANSFERASE DOMAIN-CONTAINING PROTEIN"/>
    <property type="match status" value="1"/>
</dbReference>
<dbReference type="Gene3D" id="3.40.50.150">
    <property type="entry name" value="Vaccinia Virus protein VP39"/>
    <property type="match status" value="1"/>
</dbReference>
<proteinExistence type="predicted"/>
<feature type="signal peptide" evidence="4">
    <location>
        <begin position="1"/>
        <end position="29"/>
    </location>
</feature>